<evidence type="ECO:0000313" key="2">
    <source>
        <dbReference type="Proteomes" id="UP001595880"/>
    </source>
</evidence>
<accession>A0ABV8W070</accession>
<dbReference type="RefSeq" id="WP_390200937.1">
    <property type="nucleotide sequence ID" value="NZ_JBHSDV010000008.1"/>
</dbReference>
<comment type="caution">
    <text evidence="1">The sequence shown here is derived from an EMBL/GenBank/DDBJ whole genome shotgun (WGS) entry which is preliminary data.</text>
</comment>
<dbReference type="Proteomes" id="UP001595880">
    <property type="component" value="Unassembled WGS sequence"/>
</dbReference>
<proteinExistence type="predicted"/>
<name>A0ABV8W070_9BACI</name>
<protein>
    <submittedName>
        <fullName evidence="1">Anti-sigma-F factor Fin</fullName>
    </submittedName>
</protein>
<evidence type="ECO:0000313" key="1">
    <source>
        <dbReference type="EMBL" id="MFC4389311.1"/>
    </source>
</evidence>
<dbReference type="InterPro" id="IPR020115">
    <property type="entry name" value="Fin"/>
</dbReference>
<dbReference type="Pfam" id="PF10955">
    <property type="entry name" value="Fin"/>
    <property type="match status" value="1"/>
</dbReference>
<gene>
    <name evidence="1" type="ORF">ACFOZ1_16145</name>
</gene>
<dbReference type="EMBL" id="JBHSDV010000008">
    <property type="protein sequence ID" value="MFC4389311.1"/>
    <property type="molecule type" value="Genomic_DNA"/>
</dbReference>
<sequence>MALTYKCKHCSKEMGSLQIEEIDLEKIGWEYLSEQEKLQLLQHTPDQTITITSICESCEHIIENNPLYHELDYFIQ</sequence>
<reference evidence="2" key="1">
    <citation type="journal article" date="2019" name="Int. J. Syst. Evol. Microbiol.">
        <title>The Global Catalogue of Microorganisms (GCM) 10K type strain sequencing project: providing services to taxonomists for standard genome sequencing and annotation.</title>
        <authorList>
            <consortium name="The Broad Institute Genomics Platform"/>
            <consortium name="The Broad Institute Genome Sequencing Center for Infectious Disease"/>
            <person name="Wu L."/>
            <person name="Ma J."/>
        </authorList>
    </citation>
    <scope>NUCLEOTIDE SEQUENCE [LARGE SCALE GENOMIC DNA]</scope>
    <source>
        <strain evidence="2">KACC 14058</strain>
    </source>
</reference>
<organism evidence="1 2">
    <name type="scientific">Gracilibacillus marinus</name>
    <dbReference type="NCBI Taxonomy" id="630535"/>
    <lineage>
        <taxon>Bacteria</taxon>
        <taxon>Bacillati</taxon>
        <taxon>Bacillota</taxon>
        <taxon>Bacilli</taxon>
        <taxon>Bacillales</taxon>
        <taxon>Bacillaceae</taxon>
        <taxon>Gracilibacillus</taxon>
    </lineage>
</organism>
<keyword evidence="2" id="KW-1185">Reference proteome</keyword>